<keyword evidence="5" id="KW-0808">Transferase</keyword>
<dbReference type="GO" id="GO:0008982">
    <property type="term" value="F:protein-N(PI)-phosphohistidine-sugar phosphotransferase activity"/>
    <property type="evidence" value="ECO:0007669"/>
    <property type="project" value="InterPro"/>
</dbReference>
<gene>
    <name evidence="16" type="ORF">SAMN05444817_10474</name>
</gene>
<dbReference type="InterPro" id="IPR003352">
    <property type="entry name" value="PTS_EIIC"/>
</dbReference>
<evidence type="ECO:0000256" key="3">
    <source>
        <dbReference type="ARBA" id="ARBA00022475"/>
    </source>
</evidence>
<dbReference type="InterPro" id="IPR011055">
    <property type="entry name" value="Dup_hybrid_motif"/>
</dbReference>
<dbReference type="Proteomes" id="UP000186292">
    <property type="component" value="Unassembled WGS sequence"/>
</dbReference>
<evidence type="ECO:0000313" key="16">
    <source>
        <dbReference type="EMBL" id="SIS44989.1"/>
    </source>
</evidence>
<keyword evidence="6" id="KW-0598">Phosphotransferase system</keyword>
<evidence type="ECO:0000256" key="10">
    <source>
        <dbReference type="ARBA" id="ARBA00023136"/>
    </source>
</evidence>
<evidence type="ECO:0000313" key="17">
    <source>
        <dbReference type="Proteomes" id="UP000186292"/>
    </source>
</evidence>
<dbReference type="GO" id="GO:0016301">
    <property type="term" value="F:kinase activity"/>
    <property type="evidence" value="ECO:0007669"/>
    <property type="project" value="UniProtKB-KW"/>
</dbReference>
<dbReference type="InterPro" id="IPR036878">
    <property type="entry name" value="Glu_permease_IIB"/>
</dbReference>
<feature type="active site" description="Phosphocysteine intermediate; for EIIB activity" evidence="11">
    <location>
        <position position="42"/>
    </location>
</feature>
<accession>A0A1N7J6P5</accession>
<protein>
    <submittedName>
        <fullName evidence="16">PTS system IIA component, Glc family /PTS system IIB component, Glc family /PTS system IIC component, Glc family</fullName>
    </submittedName>
</protein>
<dbReference type="PANTHER" id="PTHR30175:SF1">
    <property type="entry name" value="PTS SYSTEM ARBUTIN-, CELLOBIOSE-, AND SALICIN-SPECIFIC EIIBC COMPONENT-RELATED"/>
    <property type="match status" value="1"/>
</dbReference>
<dbReference type="RefSeq" id="WP_076598982.1">
    <property type="nucleotide sequence ID" value="NZ_CP046976.1"/>
</dbReference>
<sequence length="740" mass="77730">MNTAHGSGAAAATGGAAPATSVAQEILDGIGGADNVRSLTHCATRLRFELGDGGVVDKQKLEAIPKVMGAVPQAGDRYQVIIGGDVANVYNDIKALPAMKNRSAKSNDDVKSEQRAKAQGRFPWLDTFFEYLSDSFRPILGVLLGASLIIAFTAVLDAFSIVDFRADVKSPGWQFVDAMWRSVFYFLPVAVAYNAGKKLKIDPWVPAAIMLALFTPEFIGLADHPEVRVIDNAVLGTQTNMIDVFGLPLVLNDYGGNVFVPLIMAAIAALVYKGLQKIIPSAVHMVFVPFLTLLIMIPVTALLIGPFGYLLGAWIGSGLAWLNGNAPFLFAILIPMLYPFLVPLGLHWPLNALMLVNINTLGYDFIQGPMGAWNFAAFGATAAVLAISMRDRDPIMRQTSGSALAAGLLGGISEPSLYGIHLRYKKIYPRMLVGCFAGGLTIAILGTPFGGVKTNAFVFTSLPTMFVFDPMWVYMIAIAVAFFTSFFIILFTDYRTPEEKEEALERARLAREGKEQQLIDATLAPSTSDTAPAAAVAPAAGAAPAATATDAAPAATTAPAATATAAPAATDSAPAATESAATDATAAEAVTIDIAAPVAGEVVAQEAIKDPAFAAGALGQAVGVIPTDGTILAPVSGKVISVAKTGHAYGIKTDEGVEILVHIGIDTVQMDGEGFTPRVEKKQRVEVGEPLADVDFAAVDAAGFDPTVITSVVNSKKMSRIDDIAPGHVTPNDPLLRVTK</sequence>
<reference evidence="17" key="1">
    <citation type="submission" date="2017-01" db="EMBL/GenBank/DDBJ databases">
        <authorList>
            <person name="Varghese N."/>
            <person name="Submissions S."/>
        </authorList>
    </citation>
    <scope>NUCLEOTIDE SEQUENCE [LARGE SCALE GENOMIC DNA]</scope>
    <source>
        <strain evidence="17">DSM 44531</strain>
    </source>
</reference>
<dbReference type="EMBL" id="FTOF01000004">
    <property type="protein sequence ID" value="SIS44989.1"/>
    <property type="molecule type" value="Genomic_DNA"/>
</dbReference>
<keyword evidence="3" id="KW-1003">Cell membrane</keyword>
<dbReference type="OrthoDB" id="9797715at2"/>
<evidence type="ECO:0000256" key="6">
    <source>
        <dbReference type="ARBA" id="ARBA00022683"/>
    </source>
</evidence>
<dbReference type="Gene3D" id="3.30.1360.60">
    <property type="entry name" value="Glucose permease domain IIB"/>
    <property type="match status" value="1"/>
</dbReference>
<keyword evidence="17" id="KW-1185">Reference proteome</keyword>
<keyword evidence="8" id="KW-0418">Kinase</keyword>
<dbReference type="NCBIfam" id="TIGR00830">
    <property type="entry name" value="PTBA"/>
    <property type="match status" value="1"/>
</dbReference>
<feature type="domain" description="PTS EIIC type-1" evidence="15">
    <location>
        <begin position="130"/>
        <end position="506"/>
    </location>
</feature>
<feature type="transmembrane region" description="Helical" evidence="12">
    <location>
        <begin position="203"/>
        <end position="222"/>
    </location>
</feature>
<dbReference type="CDD" id="cd00212">
    <property type="entry name" value="PTS_IIB_glc"/>
    <property type="match status" value="1"/>
</dbReference>
<evidence type="ECO:0000256" key="9">
    <source>
        <dbReference type="ARBA" id="ARBA00022989"/>
    </source>
</evidence>
<dbReference type="InterPro" id="IPR018113">
    <property type="entry name" value="PTrfase_EIIB_Cys"/>
</dbReference>
<feature type="transmembrane region" description="Helical" evidence="12">
    <location>
        <begin position="254"/>
        <end position="272"/>
    </location>
</feature>
<dbReference type="Pfam" id="PF00358">
    <property type="entry name" value="PTS_EIIA_1"/>
    <property type="match status" value="1"/>
</dbReference>
<keyword evidence="9 12" id="KW-1133">Transmembrane helix</keyword>
<feature type="transmembrane region" description="Helical" evidence="12">
    <location>
        <begin position="279"/>
        <end position="297"/>
    </location>
</feature>
<evidence type="ECO:0000256" key="1">
    <source>
        <dbReference type="ARBA" id="ARBA00004651"/>
    </source>
</evidence>
<dbReference type="GO" id="GO:0015771">
    <property type="term" value="P:trehalose transport"/>
    <property type="evidence" value="ECO:0007669"/>
    <property type="project" value="TreeGrafter"/>
</dbReference>
<dbReference type="PROSITE" id="PS51103">
    <property type="entry name" value="PTS_EIIC_TYPE_1"/>
    <property type="match status" value="1"/>
</dbReference>
<dbReference type="InterPro" id="IPR050558">
    <property type="entry name" value="PTS_Sugar-Specific_Components"/>
</dbReference>
<dbReference type="InterPro" id="IPR001127">
    <property type="entry name" value="PTS_EIIA_1_perm"/>
</dbReference>
<name>A0A1N7J6P5_9CORY</name>
<dbReference type="PROSITE" id="PS01035">
    <property type="entry name" value="PTS_EIIB_TYPE_1_CYS"/>
    <property type="match status" value="1"/>
</dbReference>
<dbReference type="PANTHER" id="PTHR30175">
    <property type="entry name" value="PHOSPHOTRANSFERASE SYSTEM TRANSPORT PROTEIN"/>
    <property type="match status" value="1"/>
</dbReference>
<dbReference type="SUPFAM" id="SSF51261">
    <property type="entry name" value="Duplicated hybrid motif"/>
    <property type="match status" value="1"/>
</dbReference>
<feature type="transmembrane region" description="Helical" evidence="12">
    <location>
        <begin position="139"/>
        <end position="159"/>
    </location>
</feature>
<keyword evidence="2" id="KW-0813">Transport</keyword>
<keyword evidence="10 12" id="KW-0472">Membrane</keyword>
<evidence type="ECO:0000259" key="15">
    <source>
        <dbReference type="PROSITE" id="PS51103"/>
    </source>
</evidence>
<keyword evidence="7 12" id="KW-0812">Transmembrane</keyword>
<evidence type="ECO:0000259" key="14">
    <source>
        <dbReference type="PROSITE" id="PS51098"/>
    </source>
</evidence>
<evidence type="ECO:0000256" key="12">
    <source>
        <dbReference type="SAM" id="Phobius"/>
    </source>
</evidence>
<dbReference type="InterPro" id="IPR001996">
    <property type="entry name" value="PTS_IIB_1"/>
</dbReference>
<dbReference type="InterPro" id="IPR013013">
    <property type="entry name" value="PTS_EIIC_1"/>
</dbReference>
<feature type="transmembrane region" description="Helical" evidence="12">
    <location>
        <begin position="431"/>
        <end position="451"/>
    </location>
</feature>
<dbReference type="GO" id="GO:0005886">
    <property type="term" value="C:plasma membrane"/>
    <property type="evidence" value="ECO:0007669"/>
    <property type="project" value="UniProtKB-SubCell"/>
</dbReference>
<feature type="transmembrane region" description="Helical" evidence="12">
    <location>
        <begin position="471"/>
        <end position="491"/>
    </location>
</feature>
<keyword evidence="4" id="KW-0762">Sugar transport</keyword>
<dbReference type="PROSITE" id="PS51093">
    <property type="entry name" value="PTS_EIIA_TYPE_1"/>
    <property type="match status" value="1"/>
</dbReference>
<dbReference type="Pfam" id="PF00367">
    <property type="entry name" value="PTS_EIIB"/>
    <property type="match status" value="1"/>
</dbReference>
<feature type="transmembrane region" description="Helical" evidence="12">
    <location>
        <begin position="179"/>
        <end position="196"/>
    </location>
</feature>
<feature type="domain" description="PTS EIIA type-1" evidence="13">
    <location>
        <begin position="610"/>
        <end position="714"/>
    </location>
</feature>
<dbReference type="GO" id="GO:0090589">
    <property type="term" value="F:protein-phosphocysteine-trehalose phosphotransferase system transporter activity"/>
    <property type="evidence" value="ECO:0007669"/>
    <property type="project" value="TreeGrafter"/>
</dbReference>
<dbReference type="STRING" id="1161099.SAMN05444817_10474"/>
<evidence type="ECO:0000256" key="8">
    <source>
        <dbReference type="ARBA" id="ARBA00022777"/>
    </source>
</evidence>
<evidence type="ECO:0000256" key="11">
    <source>
        <dbReference type="PROSITE-ProRule" id="PRU00421"/>
    </source>
</evidence>
<proteinExistence type="predicted"/>
<dbReference type="Gene3D" id="2.70.70.10">
    <property type="entry name" value="Glucose Permease (Domain IIA)"/>
    <property type="match status" value="1"/>
</dbReference>
<organism evidence="16 17">
    <name type="scientific">Corynebacterium appendicis CIP 107643</name>
    <dbReference type="NCBI Taxonomy" id="1161099"/>
    <lineage>
        <taxon>Bacteria</taxon>
        <taxon>Bacillati</taxon>
        <taxon>Actinomycetota</taxon>
        <taxon>Actinomycetes</taxon>
        <taxon>Mycobacteriales</taxon>
        <taxon>Corynebacteriaceae</taxon>
        <taxon>Corynebacterium</taxon>
    </lineage>
</organism>
<feature type="transmembrane region" description="Helical" evidence="12">
    <location>
        <begin position="303"/>
        <end position="322"/>
    </location>
</feature>
<evidence type="ECO:0000256" key="2">
    <source>
        <dbReference type="ARBA" id="ARBA00022448"/>
    </source>
</evidence>
<evidence type="ECO:0000259" key="13">
    <source>
        <dbReference type="PROSITE" id="PS51093"/>
    </source>
</evidence>
<evidence type="ECO:0000256" key="7">
    <source>
        <dbReference type="ARBA" id="ARBA00022692"/>
    </source>
</evidence>
<feature type="transmembrane region" description="Helical" evidence="12">
    <location>
        <begin position="370"/>
        <end position="389"/>
    </location>
</feature>
<dbReference type="AlphaFoldDB" id="A0A1N7J6P5"/>
<dbReference type="GO" id="GO:0009401">
    <property type="term" value="P:phosphoenolpyruvate-dependent sugar phosphotransferase system"/>
    <property type="evidence" value="ECO:0007669"/>
    <property type="project" value="UniProtKB-KW"/>
</dbReference>
<dbReference type="PROSITE" id="PS00371">
    <property type="entry name" value="PTS_EIIA_TYPE_1_HIS"/>
    <property type="match status" value="1"/>
</dbReference>
<feature type="domain" description="PTS EIIB type-1" evidence="14">
    <location>
        <begin position="20"/>
        <end position="103"/>
    </location>
</feature>
<dbReference type="Pfam" id="PF02378">
    <property type="entry name" value="PTS_EIIC"/>
    <property type="match status" value="1"/>
</dbReference>
<evidence type="ECO:0000256" key="4">
    <source>
        <dbReference type="ARBA" id="ARBA00022597"/>
    </source>
</evidence>
<dbReference type="PROSITE" id="PS51098">
    <property type="entry name" value="PTS_EIIB_TYPE_1"/>
    <property type="match status" value="1"/>
</dbReference>
<dbReference type="SUPFAM" id="SSF55604">
    <property type="entry name" value="Glucose permease domain IIB"/>
    <property type="match status" value="1"/>
</dbReference>
<feature type="transmembrane region" description="Helical" evidence="12">
    <location>
        <begin position="329"/>
        <end position="350"/>
    </location>
</feature>
<evidence type="ECO:0000256" key="5">
    <source>
        <dbReference type="ARBA" id="ARBA00022679"/>
    </source>
</evidence>
<comment type="subcellular location">
    <subcellularLocation>
        <location evidence="1">Cell membrane</location>
        <topology evidence="1">Multi-pass membrane protein</topology>
    </subcellularLocation>
</comment>